<name>A0A5B7IQ79_PORTR</name>
<gene>
    <name evidence="1" type="ORF">E2C01_082542</name>
</gene>
<keyword evidence="2" id="KW-1185">Reference proteome</keyword>
<dbReference type="EMBL" id="VSRR010075219">
    <property type="protein sequence ID" value="MPC87671.1"/>
    <property type="molecule type" value="Genomic_DNA"/>
</dbReference>
<organism evidence="1 2">
    <name type="scientific">Portunus trituberculatus</name>
    <name type="common">Swimming crab</name>
    <name type="synonym">Neptunus trituberculatus</name>
    <dbReference type="NCBI Taxonomy" id="210409"/>
    <lineage>
        <taxon>Eukaryota</taxon>
        <taxon>Metazoa</taxon>
        <taxon>Ecdysozoa</taxon>
        <taxon>Arthropoda</taxon>
        <taxon>Crustacea</taxon>
        <taxon>Multicrustacea</taxon>
        <taxon>Malacostraca</taxon>
        <taxon>Eumalacostraca</taxon>
        <taxon>Eucarida</taxon>
        <taxon>Decapoda</taxon>
        <taxon>Pleocyemata</taxon>
        <taxon>Brachyura</taxon>
        <taxon>Eubrachyura</taxon>
        <taxon>Portunoidea</taxon>
        <taxon>Portunidae</taxon>
        <taxon>Portuninae</taxon>
        <taxon>Portunus</taxon>
    </lineage>
</organism>
<dbReference type="AlphaFoldDB" id="A0A5B7IQ79"/>
<proteinExistence type="predicted"/>
<comment type="caution">
    <text evidence="1">The sequence shown here is derived from an EMBL/GenBank/DDBJ whole genome shotgun (WGS) entry which is preliminary data.</text>
</comment>
<reference evidence="1 2" key="1">
    <citation type="submission" date="2019-05" db="EMBL/GenBank/DDBJ databases">
        <title>Another draft genome of Portunus trituberculatus and its Hox gene families provides insights of decapod evolution.</title>
        <authorList>
            <person name="Jeong J.-H."/>
            <person name="Song I."/>
            <person name="Kim S."/>
            <person name="Choi T."/>
            <person name="Kim D."/>
            <person name="Ryu S."/>
            <person name="Kim W."/>
        </authorList>
    </citation>
    <scope>NUCLEOTIDE SEQUENCE [LARGE SCALE GENOMIC DNA]</scope>
    <source>
        <tissue evidence="1">Muscle</tissue>
    </source>
</reference>
<evidence type="ECO:0000313" key="2">
    <source>
        <dbReference type="Proteomes" id="UP000324222"/>
    </source>
</evidence>
<dbReference type="Proteomes" id="UP000324222">
    <property type="component" value="Unassembled WGS sequence"/>
</dbReference>
<accession>A0A5B7IQ79</accession>
<evidence type="ECO:0000313" key="1">
    <source>
        <dbReference type="EMBL" id="MPC87671.1"/>
    </source>
</evidence>
<sequence>MERKRGEISVRGHCFGAIGERESSGQGSVGKVLRLTPLLLPLEVIIEAPSPLPHRPDVEP</sequence>
<protein>
    <submittedName>
        <fullName evidence="1">Uncharacterized protein</fullName>
    </submittedName>
</protein>